<evidence type="ECO:0000259" key="2">
    <source>
        <dbReference type="Pfam" id="PF01425"/>
    </source>
</evidence>
<organism evidence="3 4">
    <name type="scientific">Klugiella xanthotipulae</name>
    <dbReference type="NCBI Taxonomy" id="244735"/>
    <lineage>
        <taxon>Bacteria</taxon>
        <taxon>Bacillati</taxon>
        <taxon>Actinomycetota</taxon>
        <taxon>Actinomycetes</taxon>
        <taxon>Micrococcales</taxon>
        <taxon>Microbacteriaceae</taxon>
        <taxon>Klugiella</taxon>
    </lineage>
</organism>
<comment type="similarity">
    <text evidence="1">Belongs to the amidase family.</text>
</comment>
<keyword evidence="4" id="KW-1185">Reference proteome</keyword>
<dbReference type="PANTHER" id="PTHR11895">
    <property type="entry name" value="TRANSAMIDASE"/>
    <property type="match status" value="1"/>
</dbReference>
<gene>
    <name evidence="3" type="ORF">FB466_1531</name>
</gene>
<dbReference type="InterPro" id="IPR036928">
    <property type="entry name" value="AS_sf"/>
</dbReference>
<dbReference type="GO" id="GO:0003824">
    <property type="term" value="F:catalytic activity"/>
    <property type="evidence" value="ECO:0007669"/>
    <property type="project" value="InterPro"/>
</dbReference>
<comment type="caution">
    <text evidence="3">The sequence shown here is derived from an EMBL/GenBank/DDBJ whole genome shotgun (WGS) entry which is preliminary data.</text>
</comment>
<evidence type="ECO:0000313" key="3">
    <source>
        <dbReference type="EMBL" id="TQM63273.1"/>
    </source>
</evidence>
<sequence length="466" mass="48196">MTLHGELSASGLRNELAAGNVTPREAAEHYLAVIDRLNPELGAFVTVTAEAALARADALLRAGIPRDAGTRPPLWGMPLADKDLCARAGIPTGLGSRLGGQIPAVSDPLVRDLEAAGCVSLGKTNTPEYGLYGYTESAVAPPARHPEAPHLGSGGSSGGAATAVASGMLPWAPGSDGGGSVRIPAAATGLVGIKPTRGLVPADAAAPPTHTGVVSGPLAHTVAGAALLLDGMRGDTRERYGAALRSAPGRLRIAATRSSAWDDAYEITLDPAAVAAYEDALAALTALGHDIIQEEFTYPRLDYAHIFTTAWQRSAASLPVSTPNEEARLEPVTRELMHRGRALSAAENARNDADLATYGRSLREAAAPYDLVLTPALGQSPRPVGSHSADPDTNFAQQVRYSPFTSAINVAGMPAITLPVGRYRVEFTERALPMSVQLVGGFGRDALLLTAAAQLSEAVAWTPSAV</sequence>
<dbReference type="RefSeq" id="WP_141917285.1">
    <property type="nucleotide sequence ID" value="NZ_BAAAYS010000021.1"/>
</dbReference>
<dbReference type="InterPro" id="IPR023631">
    <property type="entry name" value="Amidase_dom"/>
</dbReference>
<dbReference type="OrthoDB" id="5175573at2"/>
<evidence type="ECO:0000313" key="4">
    <source>
        <dbReference type="Proteomes" id="UP000318331"/>
    </source>
</evidence>
<evidence type="ECO:0000256" key="1">
    <source>
        <dbReference type="ARBA" id="ARBA00009199"/>
    </source>
</evidence>
<dbReference type="SUPFAM" id="SSF75304">
    <property type="entry name" value="Amidase signature (AS) enzymes"/>
    <property type="match status" value="1"/>
</dbReference>
<dbReference type="Proteomes" id="UP000318331">
    <property type="component" value="Unassembled WGS sequence"/>
</dbReference>
<dbReference type="PROSITE" id="PS00571">
    <property type="entry name" value="AMIDASES"/>
    <property type="match status" value="1"/>
</dbReference>
<feature type="domain" description="Amidase" evidence="2">
    <location>
        <begin position="26"/>
        <end position="449"/>
    </location>
</feature>
<dbReference type="AlphaFoldDB" id="A0A543HY87"/>
<reference evidence="3 4" key="1">
    <citation type="submission" date="2019-06" db="EMBL/GenBank/DDBJ databases">
        <title>Sequencing the genomes of 1000 actinobacteria strains.</title>
        <authorList>
            <person name="Klenk H.-P."/>
        </authorList>
    </citation>
    <scope>NUCLEOTIDE SEQUENCE [LARGE SCALE GENOMIC DNA]</scope>
    <source>
        <strain evidence="3 4">DSM 18031</strain>
    </source>
</reference>
<dbReference type="Gene3D" id="3.90.1300.10">
    <property type="entry name" value="Amidase signature (AS) domain"/>
    <property type="match status" value="1"/>
</dbReference>
<accession>A0A543HY87</accession>
<dbReference type="Pfam" id="PF01425">
    <property type="entry name" value="Amidase"/>
    <property type="match status" value="1"/>
</dbReference>
<proteinExistence type="inferred from homology"/>
<dbReference type="EMBL" id="VFPN01000002">
    <property type="protein sequence ID" value="TQM63273.1"/>
    <property type="molecule type" value="Genomic_DNA"/>
</dbReference>
<dbReference type="InterPro" id="IPR020556">
    <property type="entry name" value="Amidase_CS"/>
</dbReference>
<protein>
    <submittedName>
        <fullName evidence="3">Amidase</fullName>
    </submittedName>
</protein>
<dbReference type="InterPro" id="IPR000120">
    <property type="entry name" value="Amidase"/>
</dbReference>
<dbReference type="PANTHER" id="PTHR11895:SF7">
    <property type="entry name" value="GLUTAMYL-TRNA(GLN) AMIDOTRANSFERASE SUBUNIT A, MITOCHONDRIAL"/>
    <property type="match status" value="1"/>
</dbReference>
<name>A0A543HY87_9MICO</name>